<evidence type="ECO:0000313" key="4">
    <source>
        <dbReference type="Proteomes" id="UP000179807"/>
    </source>
</evidence>
<dbReference type="RefSeq" id="XP_068370258.1">
    <property type="nucleotide sequence ID" value="XM_068496756.1"/>
</dbReference>
<feature type="coiled-coil region" evidence="1">
    <location>
        <begin position="230"/>
        <end position="257"/>
    </location>
</feature>
<dbReference type="GeneID" id="94831460"/>
<proteinExistence type="predicted"/>
<name>A0A1J4L132_9EUKA</name>
<evidence type="ECO:0000313" key="3">
    <source>
        <dbReference type="EMBL" id="OHT17122.1"/>
    </source>
</evidence>
<dbReference type="Proteomes" id="UP000179807">
    <property type="component" value="Unassembled WGS sequence"/>
</dbReference>
<feature type="coiled-coil region" evidence="1">
    <location>
        <begin position="9"/>
        <end position="71"/>
    </location>
</feature>
<feature type="region of interest" description="Disordered" evidence="2">
    <location>
        <begin position="294"/>
        <end position="418"/>
    </location>
</feature>
<evidence type="ECO:0000256" key="1">
    <source>
        <dbReference type="SAM" id="Coils"/>
    </source>
</evidence>
<evidence type="ECO:0000256" key="2">
    <source>
        <dbReference type="SAM" id="MobiDB-lite"/>
    </source>
</evidence>
<feature type="compositionally biased region" description="Polar residues" evidence="2">
    <location>
        <begin position="337"/>
        <end position="348"/>
    </location>
</feature>
<accession>A0A1J4L132</accession>
<feature type="compositionally biased region" description="Low complexity" evidence="2">
    <location>
        <begin position="304"/>
        <end position="320"/>
    </location>
</feature>
<dbReference type="EMBL" id="MLAK01000035">
    <property type="protein sequence ID" value="OHT17122.1"/>
    <property type="molecule type" value="Genomic_DNA"/>
</dbReference>
<dbReference type="AlphaFoldDB" id="A0A1J4L132"/>
<comment type="caution">
    <text evidence="3">The sequence shown here is derived from an EMBL/GenBank/DDBJ whole genome shotgun (WGS) entry which is preliminary data.</text>
</comment>
<gene>
    <name evidence="3" type="ORF">TRFO_12645</name>
</gene>
<organism evidence="3 4">
    <name type="scientific">Tritrichomonas foetus</name>
    <dbReference type="NCBI Taxonomy" id="1144522"/>
    <lineage>
        <taxon>Eukaryota</taxon>
        <taxon>Metamonada</taxon>
        <taxon>Parabasalia</taxon>
        <taxon>Tritrichomonadida</taxon>
        <taxon>Tritrichomonadidae</taxon>
        <taxon>Tritrichomonas</taxon>
    </lineage>
</organism>
<feature type="compositionally biased region" description="Basic and acidic residues" evidence="2">
    <location>
        <begin position="294"/>
        <end position="303"/>
    </location>
</feature>
<keyword evidence="4" id="KW-1185">Reference proteome</keyword>
<reference evidence="3" key="1">
    <citation type="submission" date="2016-10" db="EMBL/GenBank/DDBJ databases">
        <authorList>
            <person name="Benchimol M."/>
            <person name="Almeida L.G."/>
            <person name="Vasconcelos A.T."/>
            <person name="Perreira-Neves A."/>
            <person name="Rosa I.A."/>
            <person name="Tasca T."/>
            <person name="Bogo M.R."/>
            <person name="de Souza W."/>
        </authorList>
    </citation>
    <scope>NUCLEOTIDE SEQUENCE [LARGE SCALE GENOMIC DNA]</scope>
    <source>
        <strain evidence="3">K</strain>
    </source>
</reference>
<feature type="compositionally biased region" description="Basic and acidic residues" evidence="2">
    <location>
        <begin position="398"/>
        <end position="415"/>
    </location>
</feature>
<sequence length="573" mass="67699">MSAKDLPALAEMRLKIADLEKENLSLQNQVEILNNELSQKNMILKKTNSELSELQTQYKQALDKIVELSHKSGEKHMTSEEERIYRSQLAEQSVCISTLQDRLWDAEHQKKLAMLNSSDSYQYDRNKHGNYNYHHGSFCDPIPNIEMAEKKMMKLHQKLSDYSKENEFYISELRKWTSYNLKIFNIVSDALNEYPGFPSEDLNGQRRITVQMIEKLASLRSDATKIYAKYQTIKGKYENAKEYLNRIEQKCARLSEVSQVRPTKRSRNINNDFDSETNINQHYYRKQYQNHMNCEKRTSRKENVNYGNSNYGNINYRNTNHQNANYEVSSDEESLEHYQNQQRNNQYEKNVKKSFNSRKYEFSDDDERCHSQPPYMFSDKIGQSDNSEHSYTHKLNHQRTEKSQKSKKLENKFDNDDYEISNDDENYLHTRKSLMVNNRNGMSFKDKRRIAPNTDPVLSKKLKNKFSHKIQGNDYNSDDVSRNVYFDETIHNRTEFEKNQFKDSYVKNKSRQINQASPSDDETYRNVGKGISRLTKITKKMKNDYYDFAKFTDGLKDDSYSIEELTKINASAA</sequence>
<dbReference type="VEuPathDB" id="TrichDB:TRFO_12645"/>
<feature type="compositionally biased region" description="Basic and acidic residues" evidence="2">
    <location>
        <begin position="358"/>
        <end position="370"/>
    </location>
</feature>
<keyword evidence="1" id="KW-0175">Coiled coil</keyword>
<dbReference type="OrthoDB" id="10007527at2759"/>
<protein>
    <submittedName>
        <fullName evidence="3">Uncharacterized protein</fullName>
    </submittedName>
</protein>